<name>A0ABT3X4X8_9BACL</name>
<evidence type="ECO:0000313" key="1">
    <source>
        <dbReference type="EMBL" id="MCX7570892.1"/>
    </source>
</evidence>
<proteinExistence type="predicted"/>
<keyword evidence="2" id="KW-1185">Reference proteome</keyword>
<reference evidence="1 2" key="1">
    <citation type="submission" date="2022-11" db="EMBL/GenBank/DDBJ databases">
        <title>Study of microbial diversity in lake waters.</title>
        <authorList>
            <person name="Zhang J."/>
        </authorList>
    </citation>
    <scope>NUCLEOTIDE SEQUENCE [LARGE SCALE GENOMIC DNA]</scope>
    <source>
        <strain evidence="1 2">DT12</strain>
    </source>
</reference>
<evidence type="ECO:0008006" key="3">
    <source>
        <dbReference type="Google" id="ProtNLM"/>
    </source>
</evidence>
<dbReference type="EMBL" id="JAPMLT010000007">
    <property type="protein sequence ID" value="MCX7570892.1"/>
    <property type="molecule type" value="Genomic_DNA"/>
</dbReference>
<accession>A0ABT3X4X8</accession>
<comment type="caution">
    <text evidence="1">The sequence shown here is derived from an EMBL/GenBank/DDBJ whole genome shotgun (WGS) entry which is preliminary data.</text>
</comment>
<sequence>MTNEQLLLQIGRMMGDTVREAVQEMKAYVHEVVQDSEERLTRKIEEVDERLSARMDELQASSQRSLDETEEMALQIAATFERIERIEGVL</sequence>
<dbReference type="Proteomes" id="UP001208017">
    <property type="component" value="Unassembled WGS sequence"/>
</dbReference>
<organism evidence="1 2">
    <name type="scientific">Tumebacillus lacus</name>
    <dbReference type="NCBI Taxonomy" id="2995335"/>
    <lineage>
        <taxon>Bacteria</taxon>
        <taxon>Bacillati</taxon>
        <taxon>Bacillota</taxon>
        <taxon>Bacilli</taxon>
        <taxon>Bacillales</taxon>
        <taxon>Alicyclobacillaceae</taxon>
        <taxon>Tumebacillus</taxon>
    </lineage>
</organism>
<dbReference type="SUPFAM" id="SSF58113">
    <property type="entry name" value="Apolipoprotein A-I"/>
    <property type="match status" value="1"/>
</dbReference>
<gene>
    <name evidence="1" type="ORF">OS242_13155</name>
</gene>
<dbReference type="Gene3D" id="1.20.120.20">
    <property type="entry name" value="Apolipoprotein"/>
    <property type="match status" value="1"/>
</dbReference>
<evidence type="ECO:0000313" key="2">
    <source>
        <dbReference type="Proteomes" id="UP001208017"/>
    </source>
</evidence>
<protein>
    <recommendedName>
        <fullName evidence="3">DUF3782 domain-containing protein</fullName>
    </recommendedName>
</protein>
<dbReference type="RefSeq" id="WP_267152138.1">
    <property type="nucleotide sequence ID" value="NZ_JAPMLT010000007.1"/>
</dbReference>